<dbReference type="RefSeq" id="WP_343838694.1">
    <property type="nucleotide sequence ID" value="NZ_BAAADO010000002.1"/>
</dbReference>
<reference evidence="1 2" key="1">
    <citation type="journal article" date="2019" name="Int. J. Syst. Evol. Microbiol.">
        <title>The Global Catalogue of Microorganisms (GCM) 10K type strain sequencing project: providing services to taxonomists for standard genome sequencing and annotation.</title>
        <authorList>
            <consortium name="The Broad Institute Genomics Platform"/>
            <consortium name="The Broad Institute Genome Sequencing Center for Infectious Disease"/>
            <person name="Wu L."/>
            <person name="Ma J."/>
        </authorList>
    </citation>
    <scope>NUCLEOTIDE SEQUENCE [LARGE SCALE GENOMIC DNA]</scope>
    <source>
        <strain evidence="1 2">JCM 12389</strain>
    </source>
</reference>
<name>A0ABN1B191_9BACI</name>
<evidence type="ECO:0000313" key="2">
    <source>
        <dbReference type="Proteomes" id="UP001500880"/>
    </source>
</evidence>
<proteinExistence type="predicted"/>
<organism evidence="1 2">
    <name type="scientific">Salinibacillus aidingensis</name>
    <dbReference type="NCBI Taxonomy" id="237684"/>
    <lineage>
        <taxon>Bacteria</taxon>
        <taxon>Bacillati</taxon>
        <taxon>Bacillota</taxon>
        <taxon>Bacilli</taxon>
        <taxon>Bacillales</taxon>
        <taxon>Bacillaceae</taxon>
        <taxon>Salinibacillus</taxon>
    </lineage>
</organism>
<dbReference type="Proteomes" id="UP001500880">
    <property type="component" value="Unassembled WGS sequence"/>
</dbReference>
<accession>A0ABN1B191</accession>
<sequence length="94" mass="10903">MDAGGWHFGDEDEWGLVGIGRFDGFINREPDYIHQFQWFINQQVRAFVFIDQFGAGIRRFMAGIGGFLHLSVYLPLVSFDFRHLSILVELIHQS</sequence>
<evidence type="ECO:0000313" key="1">
    <source>
        <dbReference type="EMBL" id="GAA0487878.1"/>
    </source>
</evidence>
<dbReference type="EMBL" id="BAAADO010000002">
    <property type="protein sequence ID" value="GAA0487878.1"/>
    <property type="molecule type" value="Genomic_DNA"/>
</dbReference>
<keyword evidence="2" id="KW-1185">Reference proteome</keyword>
<gene>
    <name evidence="1" type="ORF">GCM10008986_11780</name>
</gene>
<protein>
    <submittedName>
        <fullName evidence="1">Uncharacterized protein</fullName>
    </submittedName>
</protein>
<comment type="caution">
    <text evidence="1">The sequence shown here is derived from an EMBL/GenBank/DDBJ whole genome shotgun (WGS) entry which is preliminary data.</text>
</comment>